<dbReference type="PANTHER" id="PTHR43424">
    <property type="entry name" value="LOCUS PUTATIVE PROTEIN 1-RELATED"/>
    <property type="match status" value="1"/>
</dbReference>
<dbReference type="AlphaFoldDB" id="A0A841EPN8"/>
<comment type="subcellular location">
    <subcellularLocation>
        <location evidence="1">Membrane</location>
        <topology evidence="1">Multi-pass membrane protein</topology>
    </subcellularLocation>
</comment>
<feature type="transmembrane region" description="Helical" evidence="5">
    <location>
        <begin position="47"/>
        <end position="68"/>
    </location>
</feature>
<reference evidence="6 7" key="1">
    <citation type="submission" date="2020-08" db="EMBL/GenBank/DDBJ databases">
        <title>Functional genomics of gut bacteria from endangered species of beetles.</title>
        <authorList>
            <person name="Carlos-Shanley C."/>
        </authorList>
    </citation>
    <scope>NUCLEOTIDE SEQUENCE [LARGE SCALE GENOMIC DNA]</scope>
    <source>
        <strain evidence="6 7">S00070</strain>
    </source>
</reference>
<proteinExistence type="predicted"/>
<feature type="transmembrane region" description="Helical" evidence="5">
    <location>
        <begin position="142"/>
        <end position="162"/>
    </location>
</feature>
<evidence type="ECO:0000256" key="3">
    <source>
        <dbReference type="ARBA" id="ARBA00022989"/>
    </source>
</evidence>
<accession>A0A841EPN8</accession>
<feature type="transmembrane region" description="Helical" evidence="5">
    <location>
        <begin position="215"/>
        <end position="238"/>
    </location>
</feature>
<keyword evidence="4 5" id="KW-0472">Membrane</keyword>
<keyword evidence="2 5" id="KW-0812">Transmembrane</keyword>
<protein>
    <submittedName>
        <fullName evidence="6">PST family polysaccharide transporter</fullName>
    </submittedName>
</protein>
<evidence type="ECO:0000256" key="4">
    <source>
        <dbReference type="ARBA" id="ARBA00023136"/>
    </source>
</evidence>
<keyword evidence="7" id="KW-1185">Reference proteome</keyword>
<dbReference type="InterPro" id="IPR002797">
    <property type="entry name" value="Polysacc_synth"/>
</dbReference>
<dbReference type="Pfam" id="PF01943">
    <property type="entry name" value="Polysacc_synt"/>
    <property type="match status" value="1"/>
</dbReference>
<evidence type="ECO:0000256" key="5">
    <source>
        <dbReference type="SAM" id="Phobius"/>
    </source>
</evidence>
<evidence type="ECO:0000313" key="7">
    <source>
        <dbReference type="Proteomes" id="UP000524404"/>
    </source>
</evidence>
<organism evidence="6 7">
    <name type="scientific">Arcicella rosea</name>
    <dbReference type="NCBI Taxonomy" id="502909"/>
    <lineage>
        <taxon>Bacteria</taxon>
        <taxon>Pseudomonadati</taxon>
        <taxon>Bacteroidota</taxon>
        <taxon>Cytophagia</taxon>
        <taxon>Cytophagales</taxon>
        <taxon>Flectobacillaceae</taxon>
        <taxon>Arcicella</taxon>
    </lineage>
</organism>
<comment type="caution">
    <text evidence="6">The sequence shown here is derived from an EMBL/GenBank/DDBJ whole genome shotgun (WGS) entry which is preliminary data.</text>
</comment>
<feature type="transmembrane region" description="Helical" evidence="5">
    <location>
        <begin position="286"/>
        <end position="307"/>
    </location>
</feature>
<gene>
    <name evidence="6" type="ORF">HNP25_002847</name>
</gene>
<feature type="transmembrane region" description="Helical" evidence="5">
    <location>
        <begin position="357"/>
        <end position="379"/>
    </location>
</feature>
<dbReference type="GO" id="GO:0016020">
    <property type="term" value="C:membrane"/>
    <property type="evidence" value="ECO:0007669"/>
    <property type="project" value="UniProtKB-SubCell"/>
</dbReference>
<evidence type="ECO:0000256" key="1">
    <source>
        <dbReference type="ARBA" id="ARBA00004141"/>
    </source>
</evidence>
<feature type="transmembrane region" description="Helical" evidence="5">
    <location>
        <begin position="385"/>
        <end position="403"/>
    </location>
</feature>
<feature type="transmembrane region" description="Helical" evidence="5">
    <location>
        <begin position="89"/>
        <end position="109"/>
    </location>
</feature>
<dbReference type="Proteomes" id="UP000524404">
    <property type="component" value="Unassembled WGS sequence"/>
</dbReference>
<feature type="transmembrane region" description="Helical" evidence="5">
    <location>
        <begin position="244"/>
        <end position="265"/>
    </location>
</feature>
<feature type="transmembrane region" description="Helical" evidence="5">
    <location>
        <begin position="327"/>
        <end position="345"/>
    </location>
</feature>
<name>A0A841EPN8_9BACT</name>
<dbReference type="PANTHER" id="PTHR43424:SF1">
    <property type="entry name" value="LOCUS PUTATIVE PROTEIN 1-RELATED"/>
    <property type="match status" value="1"/>
</dbReference>
<evidence type="ECO:0000256" key="2">
    <source>
        <dbReference type="ARBA" id="ARBA00022692"/>
    </source>
</evidence>
<dbReference type="EMBL" id="JACHKT010000020">
    <property type="protein sequence ID" value="MBB6004184.1"/>
    <property type="molecule type" value="Genomic_DNA"/>
</dbReference>
<sequence>MNVVLRNIRGLLLLQLVSFVLPLVVIPYVFRAIGPIYTGKVNFSQSYINYFLLLINYGFDITGTKRISVVKDNPKELVETFNEIISTKIFLFVISIVVFLVCTLSVPTLRSEFALHFYSFSFCLGWVFFPTWFFHGIQEIQTAALIALFFKLISSIAIFFVVNSVESFYWFNILTSLGQILAGLWAFYIAMKRYNINFYFIKLQRIIQLLIEERFYFVSTIVVNLYTTTNIFLIGFLLDDRSVGIYSAAVRLITIVVTVCINPISQSIFPEIANKMNVNLQKGLELVQNIIPVVFFITVLGTVFLYMVAPFIVSFIFGEKFVDSIGVFQYLCIIPILSSLSLFQAHTMLSLKLDRYILNITLIAGIVSVAINLIFINLFQYYASVLAYVSVEAFILIAGYFVLKREGLTVIVFENFSAKSFRYLIKNFNLFGNKSVEN</sequence>
<evidence type="ECO:0000313" key="6">
    <source>
        <dbReference type="EMBL" id="MBB6004184.1"/>
    </source>
</evidence>
<dbReference type="RefSeq" id="WP_184135035.1">
    <property type="nucleotide sequence ID" value="NZ_JACHKT010000020.1"/>
</dbReference>
<feature type="transmembrane region" description="Helical" evidence="5">
    <location>
        <begin position="168"/>
        <end position="190"/>
    </location>
</feature>
<dbReference type="InterPro" id="IPR052556">
    <property type="entry name" value="PolySynth_Transporter"/>
</dbReference>
<keyword evidence="3 5" id="KW-1133">Transmembrane helix</keyword>
<feature type="transmembrane region" description="Helical" evidence="5">
    <location>
        <begin position="115"/>
        <end position="135"/>
    </location>
</feature>